<evidence type="ECO:0000256" key="1">
    <source>
        <dbReference type="ARBA" id="ARBA00001947"/>
    </source>
</evidence>
<name>A0AAE2ZSB8_9HYPH</name>
<reference evidence="7" key="1">
    <citation type="submission" date="2021-08" db="EMBL/GenBank/DDBJ databases">
        <title>Hoeflea bacterium WL0058 sp. nov., isolated from the sediment.</title>
        <authorList>
            <person name="Wang L."/>
            <person name="Zhang D."/>
        </authorList>
    </citation>
    <scope>NUCLEOTIDE SEQUENCE</scope>
    <source>
        <strain evidence="7">WL0058</strain>
    </source>
</reference>
<proteinExistence type="predicted"/>
<evidence type="ECO:0000259" key="5">
    <source>
        <dbReference type="Pfam" id="PF01979"/>
    </source>
</evidence>
<dbReference type="GO" id="GO:0005829">
    <property type="term" value="C:cytosol"/>
    <property type="evidence" value="ECO:0007669"/>
    <property type="project" value="TreeGrafter"/>
</dbReference>
<gene>
    <name evidence="7" type="ORF">K1W69_21980</name>
</gene>
<keyword evidence="4" id="KW-0862">Zinc</keyword>
<feature type="domain" description="Amidohydrolase-related" evidence="5">
    <location>
        <begin position="50"/>
        <end position="428"/>
    </location>
</feature>
<dbReference type="InterPro" id="IPR051607">
    <property type="entry name" value="Metallo-dep_hydrolases"/>
</dbReference>
<dbReference type="Gene3D" id="2.30.40.10">
    <property type="entry name" value="Urease, subunit C, domain 1"/>
    <property type="match status" value="1"/>
</dbReference>
<dbReference type="Proteomes" id="UP001196509">
    <property type="component" value="Unassembled WGS sequence"/>
</dbReference>
<dbReference type="InterPro" id="IPR006680">
    <property type="entry name" value="Amidohydro-rel"/>
</dbReference>
<dbReference type="RefSeq" id="WP_220230618.1">
    <property type="nucleotide sequence ID" value="NZ_JAICBX010000005.1"/>
</dbReference>
<evidence type="ECO:0000256" key="2">
    <source>
        <dbReference type="ARBA" id="ARBA00022723"/>
    </source>
</evidence>
<keyword evidence="8" id="KW-1185">Reference proteome</keyword>
<dbReference type="InterPro" id="IPR011059">
    <property type="entry name" value="Metal-dep_hydrolase_composite"/>
</dbReference>
<dbReference type="Pfam" id="PF22429">
    <property type="entry name" value="HutF_N"/>
    <property type="match status" value="1"/>
</dbReference>
<evidence type="ECO:0000256" key="3">
    <source>
        <dbReference type="ARBA" id="ARBA00022801"/>
    </source>
</evidence>
<dbReference type="NCBIfam" id="NF006684">
    <property type="entry name" value="PRK09229.1-5"/>
    <property type="match status" value="1"/>
</dbReference>
<protein>
    <submittedName>
        <fullName evidence="7">Formimidoylglutamate deiminase</fullName>
        <ecNumber evidence="7">3.5.3.13</ecNumber>
    </submittedName>
</protein>
<feature type="domain" description="Formimidoylglutamate deiminase N-terminal" evidence="6">
    <location>
        <begin position="1"/>
        <end position="43"/>
    </location>
</feature>
<organism evidence="7 8">
    <name type="scientific">Flavimaribacter sediminis</name>
    <dbReference type="NCBI Taxonomy" id="2865987"/>
    <lineage>
        <taxon>Bacteria</taxon>
        <taxon>Pseudomonadati</taxon>
        <taxon>Pseudomonadota</taxon>
        <taxon>Alphaproteobacteria</taxon>
        <taxon>Hyphomicrobiales</taxon>
        <taxon>Rhizobiaceae</taxon>
        <taxon>Flavimaribacter</taxon>
    </lineage>
</organism>
<dbReference type="GO" id="GO:0019239">
    <property type="term" value="F:deaminase activity"/>
    <property type="evidence" value="ECO:0007669"/>
    <property type="project" value="TreeGrafter"/>
</dbReference>
<accession>A0AAE2ZSB8</accession>
<dbReference type="SUPFAM" id="SSF51338">
    <property type="entry name" value="Composite domain of metallo-dependent hydrolases"/>
    <property type="match status" value="1"/>
</dbReference>
<dbReference type="GO" id="GO:0050416">
    <property type="term" value="F:formimidoylglutamate deiminase activity"/>
    <property type="evidence" value="ECO:0007669"/>
    <property type="project" value="UniProtKB-EC"/>
</dbReference>
<dbReference type="EMBL" id="JAICBX010000005">
    <property type="protein sequence ID" value="MBW8639880.1"/>
    <property type="molecule type" value="Genomic_DNA"/>
</dbReference>
<keyword evidence="2" id="KW-0479">Metal-binding</keyword>
<comment type="cofactor">
    <cofactor evidence="1">
        <name>Zn(2+)</name>
        <dbReference type="ChEBI" id="CHEBI:29105"/>
    </cofactor>
</comment>
<dbReference type="InterPro" id="IPR055156">
    <property type="entry name" value="HutF-like_N"/>
</dbReference>
<dbReference type="SUPFAM" id="SSF51556">
    <property type="entry name" value="Metallo-dependent hydrolases"/>
    <property type="match status" value="1"/>
</dbReference>
<evidence type="ECO:0000259" key="6">
    <source>
        <dbReference type="Pfam" id="PF22429"/>
    </source>
</evidence>
<evidence type="ECO:0000256" key="4">
    <source>
        <dbReference type="ARBA" id="ARBA00022833"/>
    </source>
</evidence>
<dbReference type="PANTHER" id="PTHR11271:SF48">
    <property type="entry name" value="AMIDOHYDROLASE-RELATED DOMAIN-CONTAINING PROTEIN"/>
    <property type="match status" value="1"/>
</dbReference>
<comment type="caution">
    <text evidence="7">The sequence shown here is derived from an EMBL/GenBank/DDBJ whole genome shotgun (WGS) entry which is preliminary data.</text>
</comment>
<dbReference type="PANTHER" id="PTHR11271">
    <property type="entry name" value="GUANINE DEAMINASE"/>
    <property type="match status" value="1"/>
</dbReference>
<evidence type="ECO:0000313" key="8">
    <source>
        <dbReference type="Proteomes" id="UP001196509"/>
    </source>
</evidence>
<dbReference type="GO" id="GO:0046872">
    <property type="term" value="F:metal ion binding"/>
    <property type="evidence" value="ECO:0007669"/>
    <property type="project" value="UniProtKB-KW"/>
</dbReference>
<dbReference type="AlphaFoldDB" id="A0AAE2ZSB8"/>
<dbReference type="Gene3D" id="3.20.20.140">
    <property type="entry name" value="Metal-dependent hydrolases"/>
    <property type="match status" value="1"/>
</dbReference>
<dbReference type="NCBIfam" id="TIGR02022">
    <property type="entry name" value="hutF"/>
    <property type="match status" value="1"/>
</dbReference>
<dbReference type="InterPro" id="IPR010252">
    <property type="entry name" value="HutF"/>
</dbReference>
<sequence length="457" mass="49730">MTILFSPLALLPEGIVRDVRIALGGDGLIEAVETGVSAKPGDEVLSSRLVLPAPGNLHSHAFQRAMAGMTEYRSAAHDDFWSWRTLMYRFLDILTPEEIEAIAAMVYVEMLESGYASVGEFHYVHHQTGGREYDNIGELSERIFAAVGTTGIGLTHLPVLYAYGGAGEAPLAGGQLRFGCDSERFLRLYGAANDALRALPKDCSIGVAPHSLRAVSPDLLTFVADEFTHGPIHMHVAEQEKEVHDVEAWLGARPVAWMLDNCAIDDRWCFIHATQMTEEETLGLAASRAVAGLCPITEGNLGDGVFNGETFLGAGGRFGVGSDSNIRISLSEELRQLEYSQRLKRRMRNVMLAGEQSTGTTLFKTVTAGGAQALQRNAGVLETGRLADLVAIDTAHTVLTGLREDQLIDGWLFAGNDDVVSDVWSAGRHMVREGRHIAREAVENTFRSAARSLRERL</sequence>
<dbReference type="EC" id="3.5.3.13" evidence="7"/>
<dbReference type="InterPro" id="IPR032466">
    <property type="entry name" value="Metal_Hydrolase"/>
</dbReference>
<dbReference type="Pfam" id="PF01979">
    <property type="entry name" value="Amidohydro_1"/>
    <property type="match status" value="1"/>
</dbReference>
<evidence type="ECO:0000313" key="7">
    <source>
        <dbReference type="EMBL" id="MBW8639880.1"/>
    </source>
</evidence>
<keyword evidence="3 7" id="KW-0378">Hydrolase</keyword>